<organism evidence="3 4">
    <name type="scientific">Brachionus plicatilis</name>
    <name type="common">Marine rotifer</name>
    <name type="synonym">Brachionus muelleri</name>
    <dbReference type="NCBI Taxonomy" id="10195"/>
    <lineage>
        <taxon>Eukaryota</taxon>
        <taxon>Metazoa</taxon>
        <taxon>Spiralia</taxon>
        <taxon>Gnathifera</taxon>
        <taxon>Rotifera</taxon>
        <taxon>Eurotatoria</taxon>
        <taxon>Monogononta</taxon>
        <taxon>Pseudotrocha</taxon>
        <taxon>Ploima</taxon>
        <taxon>Brachionidae</taxon>
        <taxon>Brachionus</taxon>
    </lineage>
</organism>
<evidence type="ECO:0000256" key="2">
    <source>
        <dbReference type="SAM" id="MobiDB-lite"/>
    </source>
</evidence>
<dbReference type="STRING" id="10195.A0A3M7SDX2"/>
<feature type="compositionally biased region" description="Basic and acidic residues" evidence="2">
    <location>
        <begin position="339"/>
        <end position="354"/>
    </location>
</feature>
<dbReference type="Gene3D" id="1.25.10.10">
    <property type="entry name" value="Leucine-rich Repeat Variant"/>
    <property type="match status" value="1"/>
</dbReference>
<sequence>MLSYLVETQLFINSVFKCVGVSYASGRCIEGIPVTCGPVRDEVASATDTEEKSLIMQGVSSFCLGLSMLYNSEQIEAFSIEKLKDIVKKRIGIEQFEQKLEYISQHEAYTKTLKQPKFAFISVKPNDLLFDYEFTRLYKSNETLIINLLKNKKHEERRDSNASSDSRVSSDHQNALILNQYKQLIREQDTKLKEQQQLNQTLTKTCSQLQLSIQELMAKSGSNSPSEKLQYETRINQLEVKCNLLEEKCTEQEDDLCKLQREKGVLEETINNLKTMDKNTEVFELRSQNSELRRELAQINQDQENLLTLLQEMEVKLNNYKRLLKEHGEKVSEDEEEAESKNNESSESSEKDEALPNNIHLVIDSKNTSSSDSHLVLNNNFMNGSHDNSASSSDQVKGESELLTVPTGENVDLVTLDSKPFNFLQYFNNPVQSDQFVSNQKQPGNELDLM</sequence>
<dbReference type="Proteomes" id="UP000276133">
    <property type="component" value="Unassembled WGS sequence"/>
</dbReference>
<keyword evidence="1" id="KW-0175">Coiled coil</keyword>
<accession>A0A3M7SDX2</accession>
<feature type="coiled-coil region" evidence="1">
    <location>
        <begin position="178"/>
        <end position="255"/>
    </location>
</feature>
<reference evidence="3 4" key="1">
    <citation type="journal article" date="2018" name="Sci. Rep.">
        <title>Genomic signatures of local adaptation to the degree of environmental predictability in rotifers.</title>
        <authorList>
            <person name="Franch-Gras L."/>
            <person name="Hahn C."/>
            <person name="Garcia-Roger E.M."/>
            <person name="Carmona M.J."/>
            <person name="Serra M."/>
            <person name="Gomez A."/>
        </authorList>
    </citation>
    <scope>NUCLEOTIDE SEQUENCE [LARGE SCALE GENOMIC DNA]</scope>
    <source>
        <strain evidence="3">HYR1</strain>
    </source>
</reference>
<dbReference type="AlphaFoldDB" id="A0A3M7SDX2"/>
<evidence type="ECO:0000256" key="1">
    <source>
        <dbReference type="SAM" id="Coils"/>
    </source>
</evidence>
<dbReference type="EMBL" id="REGN01001538">
    <property type="protein sequence ID" value="RNA34013.1"/>
    <property type="molecule type" value="Genomic_DNA"/>
</dbReference>
<keyword evidence="4" id="KW-1185">Reference proteome</keyword>
<name>A0A3M7SDX2_BRAPC</name>
<gene>
    <name evidence="3" type="ORF">BpHYR1_040970</name>
</gene>
<feature type="compositionally biased region" description="Polar residues" evidence="2">
    <location>
        <begin position="381"/>
        <end position="395"/>
    </location>
</feature>
<protein>
    <submittedName>
        <fullName evidence="3">General vesicular transport factor p115-like protein</fullName>
    </submittedName>
</protein>
<feature type="region of interest" description="Disordered" evidence="2">
    <location>
        <begin position="328"/>
        <end position="356"/>
    </location>
</feature>
<dbReference type="InterPro" id="IPR011989">
    <property type="entry name" value="ARM-like"/>
</dbReference>
<evidence type="ECO:0000313" key="4">
    <source>
        <dbReference type="Proteomes" id="UP000276133"/>
    </source>
</evidence>
<comment type="caution">
    <text evidence="3">The sequence shown here is derived from an EMBL/GenBank/DDBJ whole genome shotgun (WGS) entry which is preliminary data.</text>
</comment>
<dbReference type="OrthoDB" id="8948474at2759"/>
<proteinExistence type="predicted"/>
<feature type="region of interest" description="Disordered" evidence="2">
    <location>
        <begin position="381"/>
        <end position="400"/>
    </location>
</feature>
<evidence type="ECO:0000313" key="3">
    <source>
        <dbReference type="EMBL" id="RNA34013.1"/>
    </source>
</evidence>